<keyword evidence="1 6" id="KW-0328">Glycosyltransferase</keyword>
<evidence type="ECO:0000259" key="7">
    <source>
        <dbReference type="Pfam" id="PF00591"/>
    </source>
</evidence>
<evidence type="ECO:0000313" key="11">
    <source>
        <dbReference type="Proteomes" id="UP001269271"/>
    </source>
</evidence>
<keyword evidence="6" id="KW-0028">Amino-acid biosynthesis</keyword>
<reference evidence="8 11" key="2">
    <citation type="submission" date="2023-08" db="EMBL/GenBank/DDBJ databases">
        <title>Genomic surveillance of Staphylococcus haemolyticus neonatal outbreak in southern France.</title>
        <authorList>
            <person name="Magnan C."/>
            <person name="Morsli M."/>
            <person name="Thiery B."/>
            <person name="Salipante F."/>
            <person name="Attar J."/>
            <person name="Massimo D.M."/>
            <person name="Ory J."/>
            <person name="Pantel A."/>
            <person name="Lavigne J.-P."/>
        </authorList>
    </citation>
    <scope>NUCLEOTIDE SEQUENCE [LARGE SCALE GENOMIC DNA]</scope>
    <source>
        <strain evidence="8 11">NSH026</strain>
    </source>
</reference>
<dbReference type="SMR" id="A0A2A1KAM0"/>
<keyword evidence="2 6" id="KW-0808">Transferase</keyword>
<feature type="binding site" evidence="6">
    <location>
        <position position="222"/>
    </location>
    <ligand>
        <name>Mg(2+)</name>
        <dbReference type="ChEBI" id="CHEBI:18420"/>
        <label>2</label>
    </ligand>
</feature>
<dbReference type="InterPro" id="IPR000312">
    <property type="entry name" value="Glycosyl_Trfase_fam3"/>
</dbReference>
<comment type="caution">
    <text evidence="9">The sequence shown here is derived from an EMBL/GenBank/DDBJ whole genome shotgun (WGS) entry which is preliminary data.</text>
</comment>
<dbReference type="Pfam" id="PF00591">
    <property type="entry name" value="Glycos_transf_3"/>
    <property type="match status" value="1"/>
</dbReference>
<feature type="binding site" evidence="6">
    <location>
        <position position="163"/>
    </location>
    <ligand>
        <name>anthranilate</name>
        <dbReference type="ChEBI" id="CHEBI:16567"/>
        <label>2</label>
    </ligand>
</feature>
<evidence type="ECO:0000313" key="8">
    <source>
        <dbReference type="EMBL" id="MDT4286034.1"/>
    </source>
</evidence>
<proteinExistence type="inferred from homology"/>
<feature type="binding site" evidence="6">
    <location>
        <position position="90"/>
    </location>
    <ligand>
        <name>Mg(2+)</name>
        <dbReference type="ChEBI" id="CHEBI:18420"/>
        <label>1</label>
    </ligand>
</feature>
<feature type="binding site" evidence="6">
    <location>
        <begin position="106"/>
        <end position="114"/>
    </location>
    <ligand>
        <name>5-phospho-alpha-D-ribose 1-diphosphate</name>
        <dbReference type="ChEBI" id="CHEBI:58017"/>
    </ligand>
</feature>
<comment type="catalytic activity">
    <reaction evidence="6">
        <text>N-(5-phospho-beta-D-ribosyl)anthranilate + diphosphate = 5-phospho-alpha-D-ribose 1-diphosphate + anthranilate</text>
        <dbReference type="Rhea" id="RHEA:11768"/>
        <dbReference type="ChEBI" id="CHEBI:16567"/>
        <dbReference type="ChEBI" id="CHEBI:18277"/>
        <dbReference type="ChEBI" id="CHEBI:33019"/>
        <dbReference type="ChEBI" id="CHEBI:58017"/>
        <dbReference type="EC" id="2.4.2.18"/>
    </reaction>
</comment>
<dbReference type="AlphaFoldDB" id="A0A2A1KAM0"/>
<evidence type="ECO:0000256" key="6">
    <source>
        <dbReference type="HAMAP-Rule" id="MF_00211"/>
    </source>
</evidence>
<dbReference type="GO" id="GO:0005829">
    <property type="term" value="C:cytosol"/>
    <property type="evidence" value="ECO:0007669"/>
    <property type="project" value="TreeGrafter"/>
</dbReference>
<dbReference type="InterPro" id="IPR005940">
    <property type="entry name" value="Anthranilate_Pribosyl_Tfrase"/>
</dbReference>
<dbReference type="InterPro" id="IPR035902">
    <property type="entry name" value="Nuc_phospho_transferase"/>
</dbReference>
<keyword evidence="5 6" id="KW-0057">Aromatic amino acid biosynthesis</keyword>
<dbReference type="HAMAP" id="MF_00211">
    <property type="entry name" value="TrpD"/>
    <property type="match status" value="1"/>
</dbReference>
<keyword evidence="11" id="KW-1185">Reference proteome</keyword>
<dbReference type="EC" id="2.4.2.18" evidence="6"/>
<evidence type="ECO:0000256" key="5">
    <source>
        <dbReference type="ARBA" id="ARBA00023141"/>
    </source>
</evidence>
<dbReference type="PANTHER" id="PTHR43285:SF2">
    <property type="entry name" value="ANTHRANILATE PHOSPHORIBOSYLTRANSFERASE"/>
    <property type="match status" value="1"/>
</dbReference>
<feature type="binding site" evidence="6">
    <location>
        <position position="118"/>
    </location>
    <ligand>
        <name>5-phospho-alpha-D-ribose 1-diphosphate</name>
        <dbReference type="ChEBI" id="CHEBI:58017"/>
    </ligand>
</feature>
<keyword evidence="3 6" id="KW-0479">Metal-binding</keyword>
<feature type="binding site" evidence="6">
    <location>
        <position position="223"/>
    </location>
    <ligand>
        <name>Mg(2+)</name>
        <dbReference type="ChEBI" id="CHEBI:18420"/>
        <label>1</label>
    </ligand>
</feature>
<evidence type="ECO:0000256" key="4">
    <source>
        <dbReference type="ARBA" id="ARBA00022822"/>
    </source>
</evidence>
<comment type="caution">
    <text evidence="6">Lacks conserved residue(s) required for the propagation of feature annotation.</text>
</comment>
<evidence type="ECO:0000256" key="1">
    <source>
        <dbReference type="ARBA" id="ARBA00022676"/>
    </source>
</evidence>
<name>A0A2A1KAM0_STAHA</name>
<dbReference type="Gene3D" id="3.40.1030.10">
    <property type="entry name" value="Nucleoside phosphorylase/phosphoribosyltransferase catalytic domain"/>
    <property type="match status" value="1"/>
</dbReference>
<comment type="subunit">
    <text evidence="6">Homodimer.</text>
</comment>
<dbReference type="GO" id="GO:0000162">
    <property type="term" value="P:L-tryptophan biosynthetic process"/>
    <property type="evidence" value="ECO:0007669"/>
    <property type="project" value="UniProtKB-UniRule"/>
</dbReference>
<dbReference type="NCBIfam" id="TIGR01245">
    <property type="entry name" value="trpD"/>
    <property type="match status" value="1"/>
</dbReference>
<dbReference type="GeneID" id="93780927"/>
<feature type="binding site" evidence="6">
    <location>
        <position position="78"/>
    </location>
    <ligand>
        <name>5-phospho-alpha-D-ribose 1-diphosphate</name>
        <dbReference type="ChEBI" id="CHEBI:58017"/>
    </ligand>
</feature>
<gene>
    <name evidence="6 9" type="primary">trpD</name>
    <name evidence="9" type="ORF">CV019_01220</name>
    <name evidence="8" type="ORF">RO950_03235</name>
</gene>
<feature type="binding site" evidence="6">
    <location>
        <position position="223"/>
    </location>
    <ligand>
        <name>Mg(2+)</name>
        <dbReference type="ChEBI" id="CHEBI:18420"/>
        <label>2</label>
    </ligand>
</feature>
<comment type="similarity">
    <text evidence="6">Belongs to the anthranilate phosphoribosyltransferase family.</text>
</comment>
<sequence length="338" mass="37366">MRLLKQLDNNITLTQSETTQFITYLTNPEINVEDKVDLLTQFTKKEIKQQELTYVVNSLIQTMYPNQPTYEGSICVCGTGGDKSNSFNISTTVSFIVASAGIPVIKHGNRSITSHSGSTDLLNELGIKTTKVSEVPLQIEEQGLAFISAMESYPIMKYIQPVRKMISTPTIFNIVGPLINPFKLTYQVLGVYDPSRLYMIAQTLKDLGRRRAIVLHGANGMDEATLSGNNEVYELNENGDITHYFINAKDYGLKVASNQDLQGGSPKENKMITLDILSGDDKTCRRDVVVLNAALALYVSEKVDTIASGISLATILIDSGRAMVQFMKMRGDICDDIK</sequence>
<protein>
    <recommendedName>
        <fullName evidence="6">Anthranilate phosphoribosyltransferase</fullName>
        <ecNumber evidence="6">2.4.2.18</ecNumber>
    </recommendedName>
</protein>
<dbReference type="Proteomes" id="UP000238153">
    <property type="component" value="Unassembled WGS sequence"/>
</dbReference>
<feature type="binding site" evidence="6">
    <location>
        <begin position="88"/>
        <end position="91"/>
    </location>
    <ligand>
        <name>5-phospho-alpha-D-ribose 1-diphosphate</name>
        <dbReference type="ChEBI" id="CHEBI:58017"/>
    </ligand>
</feature>
<dbReference type="Gene3D" id="1.20.970.10">
    <property type="entry name" value="Transferase, Pyrimidine Nucleoside Phosphorylase, Chain C"/>
    <property type="match status" value="1"/>
</dbReference>
<feature type="binding site" evidence="6">
    <location>
        <position position="109"/>
    </location>
    <ligand>
        <name>anthranilate</name>
        <dbReference type="ChEBI" id="CHEBI:16567"/>
        <label>1</label>
    </ligand>
</feature>
<dbReference type="Proteomes" id="UP001269271">
    <property type="component" value="Unassembled WGS sequence"/>
</dbReference>
<keyword evidence="6" id="KW-0460">Magnesium</keyword>
<feature type="binding site" evidence="6">
    <location>
        <begin position="81"/>
        <end position="82"/>
    </location>
    <ligand>
        <name>5-phospho-alpha-D-ribose 1-diphosphate</name>
        <dbReference type="ChEBI" id="CHEBI:58017"/>
    </ligand>
</feature>
<dbReference type="PANTHER" id="PTHR43285">
    <property type="entry name" value="ANTHRANILATE PHOSPHORIBOSYLTRANSFERASE"/>
    <property type="match status" value="1"/>
</dbReference>
<dbReference type="EMBL" id="PGWX01000133">
    <property type="protein sequence ID" value="PPJ77488.1"/>
    <property type="molecule type" value="Genomic_DNA"/>
</dbReference>
<accession>A0A2A1KAM0</accession>
<dbReference type="STRING" id="1283.ShL2_01417"/>
<evidence type="ECO:0000256" key="3">
    <source>
        <dbReference type="ARBA" id="ARBA00022723"/>
    </source>
</evidence>
<dbReference type="SUPFAM" id="SSF52418">
    <property type="entry name" value="Nucleoside phosphorylase/phosphoribosyltransferase catalytic domain"/>
    <property type="match status" value="1"/>
</dbReference>
<dbReference type="EMBL" id="JAVSOO010000005">
    <property type="protein sequence ID" value="MDT4286034.1"/>
    <property type="molecule type" value="Genomic_DNA"/>
</dbReference>
<feature type="binding site" evidence="6">
    <location>
        <position position="86"/>
    </location>
    <ligand>
        <name>5-phospho-alpha-D-ribose 1-diphosphate</name>
        <dbReference type="ChEBI" id="CHEBI:58017"/>
    </ligand>
</feature>
<dbReference type="UniPathway" id="UPA00035">
    <property type="reaction ID" value="UER00041"/>
</dbReference>
<evidence type="ECO:0000256" key="2">
    <source>
        <dbReference type="ARBA" id="ARBA00022679"/>
    </source>
</evidence>
<comment type="pathway">
    <text evidence="6">Amino-acid biosynthesis; L-tryptophan biosynthesis; L-tryptophan from chorismate: step 2/5.</text>
</comment>
<comment type="cofactor">
    <cofactor evidence="6">
        <name>Mg(2+)</name>
        <dbReference type="ChEBI" id="CHEBI:18420"/>
    </cofactor>
    <text evidence="6">Binds 2 magnesium ions per monomer.</text>
</comment>
<evidence type="ECO:0000313" key="10">
    <source>
        <dbReference type="Proteomes" id="UP000238153"/>
    </source>
</evidence>
<dbReference type="GO" id="GO:0000287">
    <property type="term" value="F:magnesium ion binding"/>
    <property type="evidence" value="ECO:0007669"/>
    <property type="project" value="UniProtKB-UniRule"/>
</dbReference>
<organism evidence="9 10">
    <name type="scientific">Staphylococcus haemolyticus</name>
    <dbReference type="NCBI Taxonomy" id="1283"/>
    <lineage>
        <taxon>Bacteria</taxon>
        <taxon>Bacillati</taxon>
        <taxon>Bacillota</taxon>
        <taxon>Bacilli</taxon>
        <taxon>Bacillales</taxon>
        <taxon>Staphylococcaceae</taxon>
        <taxon>Staphylococcus</taxon>
    </lineage>
</organism>
<feature type="binding site" evidence="6">
    <location>
        <position position="78"/>
    </location>
    <ligand>
        <name>anthranilate</name>
        <dbReference type="ChEBI" id="CHEBI:16567"/>
        <label>1</label>
    </ligand>
</feature>
<feature type="domain" description="Glycosyl transferase family 3" evidence="7">
    <location>
        <begin position="76"/>
        <end position="322"/>
    </location>
</feature>
<keyword evidence="4 6" id="KW-0822">Tryptophan biosynthesis</keyword>
<reference evidence="9 10" key="1">
    <citation type="submission" date="2017-11" db="EMBL/GenBank/DDBJ databases">
        <authorList>
            <person name="Founou R.C."/>
            <person name="Founou L."/>
            <person name="Allam M."/>
            <person name="Ismail A."/>
            <person name="Essack S.Y."/>
        </authorList>
    </citation>
    <scope>NUCLEOTIDE SEQUENCE [LARGE SCALE GENOMIC DNA]</scope>
    <source>
        <strain evidence="9 10">G811N2B1</strain>
    </source>
</reference>
<dbReference type="RefSeq" id="WP_011275831.1">
    <property type="nucleotide sequence ID" value="NZ_BKAY01000002.1"/>
</dbReference>
<dbReference type="GO" id="GO:0004048">
    <property type="term" value="F:anthranilate phosphoribosyltransferase activity"/>
    <property type="evidence" value="ECO:0007669"/>
    <property type="project" value="UniProtKB-UniRule"/>
</dbReference>
<evidence type="ECO:0000313" key="9">
    <source>
        <dbReference type="EMBL" id="PPJ77488.1"/>
    </source>
</evidence>
<dbReference type="OMA" id="GPMTNPA"/>
<comment type="function">
    <text evidence="6">Catalyzes the transfer of the phosphoribosyl group of 5-phosphorylribose-1-pyrophosphate (PRPP) to anthranilate to yield N-(5'-phosphoribosyl)-anthranilate (PRA).</text>
</comment>
<dbReference type="KEGG" id="shh:ShL2_01417"/>